<feature type="region of interest" description="Disordered" evidence="1">
    <location>
        <begin position="25"/>
        <end position="62"/>
    </location>
</feature>
<feature type="compositionally biased region" description="Basic and acidic residues" evidence="1">
    <location>
        <begin position="53"/>
        <end position="62"/>
    </location>
</feature>
<comment type="caution">
    <text evidence="2">The sequence shown here is derived from an EMBL/GenBank/DDBJ whole genome shotgun (WGS) entry which is preliminary data.</text>
</comment>
<feature type="compositionally biased region" description="Basic and acidic residues" evidence="1">
    <location>
        <begin position="27"/>
        <end position="43"/>
    </location>
</feature>
<name>A0A6A0BEW1_9LACT</name>
<dbReference type="Proteomes" id="UP000480303">
    <property type="component" value="Unassembled WGS sequence"/>
</dbReference>
<gene>
    <name evidence="2" type="ORF">Hs30E_09280</name>
</gene>
<dbReference type="NCBIfam" id="NF040897">
    <property type="entry name" value="SPJ_0845_Nterm"/>
    <property type="match status" value="1"/>
</dbReference>
<keyword evidence="3" id="KW-1185">Reference proteome</keyword>
<dbReference type="RefSeq" id="WP_172208385.1">
    <property type="nucleotide sequence ID" value="NZ_BLLI01000021.1"/>
</dbReference>
<dbReference type="InterPro" id="IPR047909">
    <property type="entry name" value="SPJ_0845-like_N"/>
</dbReference>
<protein>
    <submittedName>
        <fullName evidence="2">Uncharacterized protein</fullName>
    </submittedName>
</protein>
<sequence length="62" mass="7038">MALTFKKRDDFDKVLGDLGVLPPEITFDEKNEKPNGQKVKSAEDFLINNENNTKAEKSKNVQ</sequence>
<reference evidence="2 3" key="1">
    <citation type="submission" date="2020-02" db="EMBL/GenBank/DDBJ databases">
        <title>Draft genome sequence of Lactococcus sp. Hs30E4-3.</title>
        <authorList>
            <person name="Noda S."/>
            <person name="Yuki M."/>
            <person name="Ohkuma M."/>
        </authorList>
    </citation>
    <scope>NUCLEOTIDE SEQUENCE [LARGE SCALE GENOMIC DNA]</scope>
    <source>
        <strain evidence="2 3">Hs30E4-3</strain>
    </source>
</reference>
<evidence type="ECO:0000313" key="3">
    <source>
        <dbReference type="Proteomes" id="UP000480303"/>
    </source>
</evidence>
<dbReference type="AlphaFoldDB" id="A0A6A0BEW1"/>
<dbReference type="EMBL" id="BLLI01000021">
    <property type="protein sequence ID" value="GFH42377.1"/>
    <property type="molecule type" value="Genomic_DNA"/>
</dbReference>
<proteinExistence type="predicted"/>
<organism evidence="2 3">
    <name type="scientific">Pseudolactococcus hodotermopsidis</name>
    <dbReference type="NCBI Taxonomy" id="2709157"/>
    <lineage>
        <taxon>Bacteria</taxon>
        <taxon>Bacillati</taxon>
        <taxon>Bacillota</taxon>
        <taxon>Bacilli</taxon>
        <taxon>Lactobacillales</taxon>
        <taxon>Streptococcaceae</taxon>
        <taxon>Pseudolactococcus</taxon>
    </lineage>
</organism>
<evidence type="ECO:0000256" key="1">
    <source>
        <dbReference type="SAM" id="MobiDB-lite"/>
    </source>
</evidence>
<accession>A0A6A0BEW1</accession>
<evidence type="ECO:0000313" key="2">
    <source>
        <dbReference type="EMBL" id="GFH42377.1"/>
    </source>
</evidence>